<gene>
    <name evidence="8" type="primary">Znfx1</name>
    <name evidence="8" type="ORF">TNCT_141761</name>
</gene>
<keyword evidence="4" id="KW-0863">Zinc-finger</keyword>
<sequence>MSPKSRSMIELTIMDNIITLVEMLENATAFLETISVARTFIDSGVQILFCKLMQYVKTSKKLMITFMQDEFLTASEHQLQDLSWEIHRLKLADKLIRFMYNRTAIKCCSQLTTMMNCIISYAPFRASDVSKFSQEFSTYTQLYGEAVINVSDLEKQSILKAMGLSKGHWYQCPNGHVYCITECGGAMVESQCNECGARIGGSSHRLLSDNQVATAMDGATRSAW</sequence>
<accession>A0A8X6KZS8</accession>
<evidence type="ECO:0000256" key="1">
    <source>
        <dbReference type="ARBA" id="ARBA00004496"/>
    </source>
</evidence>
<comment type="caution">
    <text evidence="8">The sequence shown here is derived from an EMBL/GenBank/DDBJ whole genome shotgun (WGS) entry which is preliminary data.</text>
</comment>
<evidence type="ECO:0000313" key="8">
    <source>
        <dbReference type="EMBL" id="GFQ91309.1"/>
    </source>
</evidence>
<dbReference type="GO" id="GO:0005737">
    <property type="term" value="C:cytoplasm"/>
    <property type="evidence" value="ECO:0007669"/>
    <property type="project" value="UniProtKB-SubCell"/>
</dbReference>
<evidence type="ECO:0000259" key="7">
    <source>
        <dbReference type="PROSITE" id="PS51981"/>
    </source>
</evidence>
<dbReference type="EMBL" id="BMAO01013845">
    <property type="protein sequence ID" value="GFQ91309.1"/>
    <property type="molecule type" value="Genomic_DNA"/>
</dbReference>
<keyword evidence="6" id="KW-0391">Immunity</keyword>
<keyword evidence="3" id="KW-0479">Metal-binding</keyword>
<evidence type="ECO:0000256" key="5">
    <source>
        <dbReference type="ARBA" id="ARBA00022833"/>
    </source>
</evidence>
<dbReference type="InterPro" id="IPR046439">
    <property type="entry name" value="ZF_RZ_dom"/>
</dbReference>
<keyword evidence="9" id="KW-1185">Reference proteome</keyword>
<name>A0A8X6KZS8_TRICU</name>
<evidence type="ECO:0000256" key="4">
    <source>
        <dbReference type="ARBA" id="ARBA00022771"/>
    </source>
</evidence>
<dbReference type="Pfam" id="PF20173">
    <property type="entry name" value="ZnF_RZ-type"/>
    <property type="match status" value="1"/>
</dbReference>
<dbReference type="PROSITE" id="PS51981">
    <property type="entry name" value="ZF_RZ"/>
    <property type="match status" value="1"/>
</dbReference>
<proteinExistence type="predicted"/>
<organism evidence="8 9">
    <name type="scientific">Trichonephila clavata</name>
    <name type="common">Joro spider</name>
    <name type="synonym">Nephila clavata</name>
    <dbReference type="NCBI Taxonomy" id="2740835"/>
    <lineage>
        <taxon>Eukaryota</taxon>
        <taxon>Metazoa</taxon>
        <taxon>Ecdysozoa</taxon>
        <taxon>Arthropoda</taxon>
        <taxon>Chelicerata</taxon>
        <taxon>Arachnida</taxon>
        <taxon>Araneae</taxon>
        <taxon>Araneomorphae</taxon>
        <taxon>Entelegynae</taxon>
        <taxon>Araneoidea</taxon>
        <taxon>Nephilidae</taxon>
        <taxon>Trichonephila</taxon>
    </lineage>
</organism>
<keyword evidence="2" id="KW-0963">Cytoplasm</keyword>
<dbReference type="OrthoDB" id="6429945at2759"/>
<evidence type="ECO:0000313" key="9">
    <source>
        <dbReference type="Proteomes" id="UP000887116"/>
    </source>
</evidence>
<comment type="subcellular location">
    <subcellularLocation>
        <location evidence="1">Cytoplasm</location>
    </subcellularLocation>
</comment>
<dbReference type="Proteomes" id="UP000887116">
    <property type="component" value="Unassembled WGS sequence"/>
</dbReference>
<evidence type="ECO:0000256" key="6">
    <source>
        <dbReference type="ARBA" id="ARBA00022859"/>
    </source>
</evidence>
<feature type="domain" description="RZ-type" evidence="7">
    <location>
        <begin position="150"/>
        <end position="222"/>
    </location>
</feature>
<dbReference type="GO" id="GO:0008270">
    <property type="term" value="F:zinc ion binding"/>
    <property type="evidence" value="ECO:0007669"/>
    <property type="project" value="UniProtKB-KW"/>
</dbReference>
<dbReference type="PANTHER" id="PTHR23425:SF8">
    <property type="entry name" value="NUCLEOPORIN AMO1-LIKE"/>
    <property type="match status" value="1"/>
</dbReference>
<evidence type="ECO:0000256" key="3">
    <source>
        <dbReference type="ARBA" id="ARBA00022723"/>
    </source>
</evidence>
<dbReference type="AlphaFoldDB" id="A0A8X6KZS8"/>
<keyword evidence="5" id="KW-0862">Zinc</keyword>
<evidence type="ECO:0000256" key="2">
    <source>
        <dbReference type="ARBA" id="ARBA00022490"/>
    </source>
</evidence>
<dbReference type="GO" id="GO:0002376">
    <property type="term" value="P:immune system process"/>
    <property type="evidence" value="ECO:0007669"/>
    <property type="project" value="UniProtKB-KW"/>
</dbReference>
<dbReference type="PANTHER" id="PTHR23425">
    <property type="entry name" value="NUCLEOPORIN AMO1-LIKE"/>
    <property type="match status" value="1"/>
</dbReference>
<reference evidence="8" key="1">
    <citation type="submission" date="2020-07" db="EMBL/GenBank/DDBJ databases">
        <title>Multicomponent nature underlies the extraordinary mechanical properties of spider dragline silk.</title>
        <authorList>
            <person name="Kono N."/>
            <person name="Nakamura H."/>
            <person name="Mori M."/>
            <person name="Yoshida Y."/>
            <person name="Ohtoshi R."/>
            <person name="Malay A.D."/>
            <person name="Moran D.A.P."/>
            <person name="Tomita M."/>
            <person name="Numata K."/>
            <person name="Arakawa K."/>
        </authorList>
    </citation>
    <scope>NUCLEOTIDE SEQUENCE</scope>
</reference>
<protein>
    <submittedName>
        <fullName evidence="8">NFX1-type zinc finger-containing protein 1</fullName>
    </submittedName>
</protein>